<feature type="compositionally biased region" description="Polar residues" evidence="1">
    <location>
        <begin position="439"/>
        <end position="454"/>
    </location>
</feature>
<evidence type="ECO:0000256" key="1">
    <source>
        <dbReference type="SAM" id="MobiDB-lite"/>
    </source>
</evidence>
<dbReference type="GO" id="GO:0005096">
    <property type="term" value="F:GTPase activator activity"/>
    <property type="evidence" value="ECO:0007669"/>
    <property type="project" value="TreeGrafter"/>
</dbReference>
<evidence type="ECO:0000259" key="2">
    <source>
        <dbReference type="PROSITE" id="PS50086"/>
    </source>
</evidence>
<dbReference type="EMBL" id="LMYN01000014">
    <property type="protein sequence ID" value="KSA03122.1"/>
    <property type="molecule type" value="Genomic_DNA"/>
</dbReference>
<dbReference type="Gene3D" id="1.10.8.270">
    <property type="entry name" value="putative rabgap domain of human tbc1 domain family member 14 like domains"/>
    <property type="match status" value="1"/>
</dbReference>
<evidence type="ECO:0000313" key="4">
    <source>
        <dbReference type="Proteomes" id="UP000054251"/>
    </source>
</evidence>
<protein>
    <recommendedName>
        <fullName evidence="2">Rab-GAP TBC domain-containing protein</fullName>
    </recommendedName>
</protein>
<dbReference type="OrthoDB" id="27140at2759"/>
<sequence length="479" mass="55905">MIRENEIISKVLLTIDQFKGNVDQFMSAIVENEYTPQNTKHFTRSLIWKTCYITKSLNIQTWDSRLSESRVIYHALTKRKDMNIPWWDLERDHIFYQSKELTLTRKQSLKRNPSTKTSRTVKKTPLSTVSISKSDDPLSASSSQLHILKEDHTIDDLDLLKTIIMDIDRLFPGEKYFNSLTPSSLESKRQLIELLFVWSKCNPQVGYKQGFHEIMGLIYINLYREVIDVPNDSTISKDDLKILSLYDKHYLPHDLFTLFNRFMVQGGIIGRFYENESVLWKSIESINVNLMKIDQLIHYNLVSKLKLESQLWAIRYLRLLLLRELGNDLETTSLLWDKLVSVQKSISSIPDLITFLIIGLLIRVKTELITCDFSECLSLLLHYPIGKEFSKSPEDFVYHLFKDAVKLYDRRDNDLKLYNYGIHLNEKWNPKLKVVMNFTNSNRNSGESSKSGSPAPSEHAKTEHGSMSKHEKWHSKNTD</sequence>
<organism evidence="3 4">
    <name type="scientific">Debaryomyces fabryi</name>
    <dbReference type="NCBI Taxonomy" id="58627"/>
    <lineage>
        <taxon>Eukaryota</taxon>
        <taxon>Fungi</taxon>
        <taxon>Dikarya</taxon>
        <taxon>Ascomycota</taxon>
        <taxon>Saccharomycotina</taxon>
        <taxon>Pichiomycetes</taxon>
        <taxon>Debaryomycetaceae</taxon>
        <taxon>Debaryomyces</taxon>
    </lineage>
</organism>
<dbReference type="AlphaFoldDB" id="A0A0V1Q3T4"/>
<feature type="region of interest" description="Disordered" evidence="1">
    <location>
        <begin position="439"/>
        <end position="479"/>
    </location>
</feature>
<dbReference type="PROSITE" id="PS50086">
    <property type="entry name" value="TBC_RABGAP"/>
    <property type="match status" value="1"/>
</dbReference>
<gene>
    <name evidence="3" type="ORF">AC631_01135</name>
</gene>
<dbReference type="Proteomes" id="UP000054251">
    <property type="component" value="Unassembled WGS sequence"/>
</dbReference>
<dbReference type="PANTHER" id="PTHR22957">
    <property type="entry name" value="TBC1 DOMAIN FAMILY MEMBER GTPASE-ACTIVATING PROTEIN"/>
    <property type="match status" value="1"/>
</dbReference>
<feature type="compositionally biased region" description="Basic and acidic residues" evidence="1">
    <location>
        <begin position="458"/>
        <end position="479"/>
    </location>
</feature>
<accession>A0A0V1Q3T4</accession>
<dbReference type="SUPFAM" id="SSF47923">
    <property type="entry name" value="Ypt/Rab-GAP domain of gyp1p"/>
    <property type="match status" value="2"/>
</dbReference>
<feature type="compositionally biased region" description="Polar residues" evidence="1">
    <location>
        <begin position="107"/>
        <end position="118"/>
    </location>
</feature>
<dbReference type="InterPro" id="IPR035969">
    <property type="entry name" value="Rab-GAP_TBC_sf"/>
</dbReference>
<dbReference type="PANTHER" id="PTHR22957:SF27">
    <property type="entry name" value="TBC1 DOMAIN FAMILY MEMBER 13"/>
    <property type="match status" value="1"/>
</dbReference>
<keyword evidence="4" id="KW-1185">Reference proteome</keyword>
<dbReference type="SMART" id="SM00164">
    <property type="entry name" value="TBC"/>
    <property type="match status" value="1"/>
</dbReference>
<dbReference type="Gene3D" id="1.10.472.80">
    <property type="entry name" value="Ypt/Rab-GAP domain of gyp1p, domain 3"/>
    <property type="match status" value="1"/>
</dbReference>
<comment type="caution">
    <text evidence="3">The sequence shown here is derived from an EMBL/GenBank/DDBJ whole genome shotgun (WGS) entry which is preliminary data.</text>
</comment>
<evidence type="ECO:0000313" key="3">
    <source>
        <dbReference type="EMBL" id="KSA03122.1"/>
    </source>
</evidence>
<dbReference type="Pfam" id="PF00566">
    <property type="entry name" value="RabGAP-TBC"/>
    <property type="match status" value="1"/>
</dbReference>
<dbReference type="InterPro" id="IPR000195">
    <property type="entry name" value="Rab-GAP-TBC_dom"/>
</dbReference>
<feature type="domain" description="Rab-GAP TBC" evidence="2">
    <location>
        <begin position="38"/>
        <end position="343"/>
    </location>
</feature>
<reference evidence="3 4" key="1">
    <citation type="submission" date="2015-11" db="EMBL/GenBank/DDBJ databases">
        <title>The genome of Debaryomyces fabryi.</title>
        <authorList>
            <person name="Tafer H."/>
            <person name="Lopandic K."/>
        </authorList>
    </citation>
    <scope>NUCLEOTIDE SEQUENCE [LARGE SCALE GENOMIC DNA]</scope>
    <source>
        <strain evidence="3 4">CBS 789</strain>
    </source>
</reference>
<dbReference type="GeneID" id="26838144"/>
<proteinExistence type="predicted"/>
<dbReference type="RefSeq" id="XP_015469224.1">
    <property type="nucleotide sequence ID" value="XM_015609965.1"/>
</dbReference>
<dbReference type="GO" id="GO:0006886">
    <property type="term" value="P:intracellular protein transport"/>
    <property type="evidence" value="ECO:0007669"/>
    <property type="project" value="TreeGrafter"/>
</dbReference>
<feature type="region of interest" description="Disordered" evidence="1">
    <location>
        <begin position="107"/>
        <end position="126"/>
    </location>
</feature>
<name>A0A0V1Q3T4_9ASCO</name>